<gene>
    <name evidence="2" type="ORF">NCTC13316_02756</name>
</gene>
<evidence type="ECO:0000313" key="2">
    <source>
        <dbReference type="EMBL" id="STX52635.1"/>
    </source>
</evidence>
<keyword evidence="3" id="KW-1185">Reference proteome</keyword>
<evidence type="ECO:0008006" key="4">
    <source>
        <dbReference type="Google" id="ProtNLM"/>
    </source>
</evidence>
<dbReference type="OrthoDB" id="8450433at2"/>
<keyword evidence="1" id="KW-0732">Signal</keyword>
<dbReference type="Proteomes" id="UP000254794">
    <property type="component" value="Unassembled WGS sequence"/>
</dbReference>
<proteinExistence type="predicted"/>
<sequence length="122" mass="14069">MKKIWLMLVFLIQMATPFASQQTVICTMQGLKDKLLFPLPQKTAKLPQIDFPYPIETTIFVMREKNLLLVAMDQDEKSRLRLFISAQAANNKKNSEYKGQFMVDWGGNQLQLDNGLISCRLE</sequence>
<evidence type="ECO:0000256" key="1">
    <source>
        <dbReference type="SAM" id="SignalP"/>
    </source>
</evidence>
<dbReference type="AlphaFoldDB" id="A0A378JN01"/>
<feature type="signal peptide" evidence="1">
    <location>
        <begin position="1"/>
        <end position="21"/>
    </location>
</feature>
<evidence type="ECO:0000313" key="3">
    <source>
        <dbReference type="Proteomes" id="UP000254794"/>
    </source>
</evidence>
<feature type="chain" id="PRO_5016829379" description="C-type lysozyme inhibitor domain-containing protein" evidence="1">
    <location>
        <begin position="22"/>
        <end position="122"/>
    </location>
</feature>
<reference evidence="2 3" key="1">
    <citation type="submission" date="2018-06" db="EMBL/GenBank/DDBJ databases">
        <authorList>
            <consortium name="Pathogen Informatics"/>
            <person name="Doyle S."/>
        </authorList>
    </citation>
    <scope>NUCLEOTIDE SEQUENCE [LARGE SCALE GENOMIC DNA]</scope>
    <source>
        <strain evidence="2 3">NCTC13316</strain>
    </source>
</reference>
<name>A0A378JN01_9GAMM</name>
<accession>A0A378JN01</accession>
<dbReference type="EMBL" id="UGOD01000001">
    <property type="protein sequence ID" value="STX52635.1"/>
    <property type="molecule type" value="Genomic_DNA"/>
</dbReference>
<protein>
    <recommendedName>
        <fullName evidence="4">C-type lysozyme inhibitor domain-containing protein</fullName>
    </recommendedName>
</protein>
<dbReference type="RefSeq" id="WP_115332175.1">
    <property type="nucleotide sequence ID" value="NZ_CAAAHP010000003.1"/>
</dbReference>
<organism evidence="2 3">
    <name type="scientific">Legionella busanensis</name>
    <dbReference type="NCBI Taxonomy" id="190655"/>
    <lineage>
        <taxon>Bacteria</taxon>
        <taxon>Pseudomonadati</taxon>
        <taxon>Pseudomonadota</taxon>
        <taxon>Gammaproteobacteria</taxon>
        <taxon>Legionellales</taxon>
        <taxon>Legionellaceae</taxon>
        <taxon>Legionella</taxon>
    </lineage>
</organism>